<dbReference type="InterPro" id="IPR035684">
    <property type="entry name" value="ArgRS_core"/>
</dbReference>
<evidence type="ECO:0000256" key="10">
    <source>
        <dbReference type="RuleBase" id="RU363038"/>
    </source>
</evidence>
<dbReference type="NCBIfam" id="TIGR00456">
    <property type="entry name" value="argS"/>
    <property type="match status" value="1"/>
</dbReference>
<gene>
    <name evidence="9 13" type="primary">argS</name>
    <name evidence="13" type="ORF">ACFOUW_28930</name>
</gene>
<evidence type="ECO:0000256" key="6">
    <source>
        <dbReference type="ARBA" id="ARBA00022917"/>
    </source>
</evidence>
<dbReference type="Proteomes" id="UP001595699">
    <property type="component" value="Unassembled WGS sequence"/>
</dbReference>
<protein>
    <recommendedName>
        <fullName evidence="9">Arginine--tRNA ligase</fullName>
        <ecNumber evidence="9">6.1.1.19</ecNumber>
    </recommendedName>
    <alternativeName>
        <fullName evidence="9">Arginyl-tRNA synthetase</fullName>
        <shortName evidence="9">ArgRS</shortName>
    </alternativeName>
</protein>
<dbReference type="InterPro" id="IPR009080">
    <property type="entry name" value="tRNAsynth_Ia_anticodon-bd"/>
</dbReference>
<dbReference type="EC" id="6.1.1.19" evidence="9"/>
<name>A0ABV7YKJ4_9ACTN</name>
<keyword evidence="14" id="KW-1185">Reference proteome</keyword>
<dbReference type="Pfam" id="PF00750">
    <property type="entry name" value="tRNA-synt_1d"/>
    <property type="match status" value="1"/>
</dbReference>
<dbReference type="InterPro" id="IPR001278">
    <property type="entry name" value="Arg-tRNA-ligase"/>
</dbReference>
<evidence type="ECO:0000256" key="8">
    <source>
        <dbReference type="ARBA" id="ARBA00049339"/>
    </source>
</evidence>
<dbReference type="EMBL" id="JBHRZH010000036">
    <property type="protein sequence ID" value="MFC3764894.1"/>
    <property type="molecule type" value="Genomic_DNA"/>
</dbReference>
<dbReference type="InterPro" id="IPR001412">
    <property type="entry name" value="aa-tRNA-synth_I_CS"/>
</dbReference>
<evidence type="ECO:0000256" key="1">
    <source>
        <dbReference type="ARBA" id="ARBA00005594"/>
    </source>
</evidence>
<dbReference type="Gene3D" id="1.10.730.10">
    <property type="entry name" value="Isoleucyl-tRNA Synthetase, Domain 1"/>
    <property type="match status" value="1"/>
</dbReference>
<comment type="subcellular location">
    <subcellularLocation>
        <location evidence="9">Cytoplasm</location>
    </subcellularLocation>
</comment>
<evidence type="ECO:0000259" key="11">
    <source>
        <dbReference type="SMART" id="SM00836"/>
    </source>
</evidence>
<evidence type="ECO:0000256" key="5">
    <source>
        <dbReference type="ARBA" id="ARBA00022840"/>
    </source>
</evidence>
<dbReference type="InterPro" id="IPR005148">
    <property type="entry name" value="Arg-tRNA-synth_N"/>
</dbReference>
<dbReference type="SUPFAM" id="SSF55190">
    <property type="entry name" value="Arginyl-tRNA synthetase (ArgRS), N-terminal 'additional' domain"/>
    <property type="match status" value="1"/>
</dbReference>
<evidence type="ECO:0000259" key="12">
    <source>
        <dbReference type="SMART" id="SM01016"/>
    </source>
</evidence>
<keyword evidence="5 9" id="KW-0067">ATP-binding</keyword>
<dbReference type="SUPFAM" id="SSF47323">
    <property type="entry name" value="Anticodon-binding domain of a subclass of class I aminoacyl-tRNA synthetases"/>
    <property type="match status" value="1"/>
</dbReference>
<comment type="subunit">
    <text evidence="9">Monomer.</text>
</comment>
<dbReference type="PANTHER" id="PTHR11956">
    <property type="entry name" value="ARGINYL-TRNA SYNTHETASE"/>
    <property type="match status" value="1"/>
</dbReference>
<feature type="short sequence motif" description="'HIGH' region" evidence="9">
    <location>
        <begin position="120"/>
        <end position="130"/>
    </location>
</feature>
<keyword evidence="6 9" id="KW-0648">Protein biosynthesis</keyword>
<evidence type="ECO:0000256" key="9">
    <source>
        <dbReference type="HAMAP-Rule" id="MF_00123"/>
    </source>
</evidence>
<dbReference type="RefSeq" id="WP_205119417.1">
    <property type="nucleotide sequence ID" value="NZ_JAFBCM010000001.1"/>
</dbReference>
<dbReference type="InterPro" id="IPR008909">
    <property type="entry name" value="DALR_anticod-bd"/>
</dbReference>
<dbReference type="SMART" id="SM01016">
    <property type="entry name" value="Arg_tRNA_synt_N"/>
    <property type="match status" value="1"/>
</dbReference>
<dbReference type="PROSITE" id="PS00178">
    <property type="entry name" value="AA_TRNA_LIGASE_I"/>
    <property type="match status" value="1"/>
</dbReference>
<dbReference type="SMART" id="SM00836">
    <property type="entry name" value="DALR_1"/>
    <property type="match status" value="1"/>
</dbReference>
<evidence type="ECO:0000313" key="13">
    <source>
        <dbReference type="EMBL" id="MFC3764894.1"/>
    </source>
</evidence>
<keyword evidence="4 9" id="KW-0547">Nucleotide-binding</keyword>
<dbReference type="Gene3D" id="3.40.50.620">
    <property type="entry name" value="HUPs"/>
    <property type="match status" value="1"/>
</dbReference>
<proteinExistence type="inferred from homology"/>
<dbReference type="Pfam" id="PF05746">
    <property type="entry name" value="DALR_1"/>
    <property type="match status" value="1"/>
</dbReference>
<evidence type="ECO:0000256" key="3">
    <source>
        <dbReference type="ARBA" id="ARBA00022598"/>
    </source>
</evidence>
<sequence length="575" mass="63056">MTDLPQLIADRLAAAFADVAGEPADPAVRRSDRADYQADGALPLAKKLRRNPREVATEVLEKADLGDLVANVEIAGPGFLNLTLNDTTLSGLVADVANDDRLGVPNAKEPQRIVVDYSSPNVAKEMHVGHLRSTIIGDALVRILEHLGHEVIRRNHIGDWGTQFGLVIEHLIDEGATPTDLHVSDLGGLYTAANAKFKEDEDFKDRARQRVVKLQAGDEETLALWRVLVAESERYFAAVYETLGVTLTPEDNVGESAYNDQLASVVEELTELGLAVESDGALCVFPDGFKGRDGNPFPLILRKSDGGYNYDTTDLAAIRMRIRDLKAQRLVYTTDLGQQLHFHMVFQAAKQAGWLDGETTTAEFDGFGVVLGPDRKRLRTREGNNPKLVDLLEEAIRRAAAVVEEKSPHLEAGEQQAVAKAVGIGALKYADLSNDRVKDYVFEWNRMLAMEGNTGVYMQYAHARTRSILRRGEVDPASLRGVEVRIAEPEEHALALRLLEFEAALLRAADGVEIHRVCGYLFDLASAFTAFYDKCPVLKAPDEQTKLSRLVLCEVTGRTLAAGLGVLGISAPDRM</sequence>
<organism evidence="13 14">
    <name type="scientific">Tenggerimyces flavus</name>
    <dbReference type="NCBI Taxonomy" id="1708749"/>
    <lineage>
        <taxon>Bacteria</taxon>
        <taxon>Bacillati</taxon>
        <taxon>Actinomycetota</taxon>
        <taxon>Actinomycetes</taxon>
        <taxon>Propionibacteriales</taxon>
        <taxon>Nocardioidaceae</taxon>
        <taxon>Tenggerimyces</taxon>
    </lineage>
</organism>
<comment type="caution">
    <text evidence="13">The sequence shown here is derived from an EMBL/GenBank/DDBJ whole genome shotgun (WGS) entry which is preliminary data.</text>
</comment>
<feature type="domain" description="Arginyl tRNA synthetase N-terminal" evidence="12">
    <location>
        <begin position="2"/>
        <end position="84"/>
    </location>
</feature>
<dbReference type="GO" id="GO:0004814">
    <property type="term" value="F:arginine-tRNA ligase activity"/>
    <property type="evidence" value="ECO:0007669"/>
    <property type="project" value="UniProtKB-EC"/>
</dbReference>
<dbReference type="CDD" id="cd07956">
    <property type="entry name" value="Anticodon_Ia_Arg"/>
    <property type="match status" value="1"/>
</dbReference>
<dbReference type="PRINTS" id="PR01038">
    <property type="entry name" value="TRNASYNTHARG"/>
</dbReference>
<accession>A0ABV7YKJ4</accession>
<dbReference type="Gene3D" id="3.30.1360.70">
    <property type="entry name" value="Arginyl tRNA synthetase N-terminal domain"/>
    <property type="match status" value="1"/>
</dbReference>
<evidence type="ECO:0000313" key="14">
    <source>
        <dbReference type="Proteomes" id="UP001595699"/>
    </source>
</evidence>
<dbReference type="InterPro" id="IPR014729">
    <property type="entry name" value="Rossmann-like_a/b/a_fold"/>
</dbReference>
<dbReference type="CDD" id="cd00671">
    <property type="entry name" value="ArgRS_core"/>
    <property type="match status" value="1"/>
</dbReference>
<reference evidence="14" key="1">
    <citation type="journal article" date="2019" name="Int. J. Syst. Evol. Microbiol.">
        <title>The Global Catalogue of Microorganisms (GCM) 10K type strain sequencing project: providing services to taxonomists for standard genome sequencing and annotation.</title>
        <authorList>
            <consortium name="The Broad Institute Genomics Platform"/>
            <consortium name="The Broad Institute Genome Sequencing Center for Infectious Disease"/>
            <person name="Wu L."/>
            <person name="Ma J."/>
        </authorList>
    </citation>
    <scope>NUCLEOTIDE SEQUENCE [LARGE SCALE GENOMIC DNA]</scope>
    <source>
        <strain evidence="14">CGMCC 4.7241</strain>
    </source>
</reference>
<dbReference type="SUPFAM" id="SSF52374">
    <property type="entry name" value="Nucleotidylyl transferase"/>
    <property type="match status" value="1"/>
</dbReference>
<dbReference type="HAMAP" id="MF_00123">
    <property type="entry name" value="Arg_tRNA_synth"/>
    <property type="match status" value="1"/>
</dbReference>
<comment type="similarity">
    <text evidence="1 9 10">Belongs to the class-I aminoacyl-tRNA synthetase family.</text>
</comment>
<evidence type="ECO:0000256" key="4">
    <source>
        <dbReference type="ARBA" id="ARBA00022741"/>
    </source>
</evidence>
<keyword evidence="3 9" id="KW-0436">Ligase</keyword>
<evidence type="ECO:0000256" key="2">
    <source>
        <dbReference type="ARBA" id="ARBA00022490"/>
    </source>
</evidence>
<keyword evidence="2 9" id="KW-0963">Cytoplasm</keyword>
<evidence type="ECO:0000256" key="7">
    <source>
        <dbReference type="ARBA" id="ARBA00023146"/>
    </source>
</evidence>
<feature type="domain" description="DALR anticodon binding" evidence="11">
    <location>
        <begin position="458"/>
        <end position="575"/>
    </location>
</feature>
<comment type="catalytic activity">
    <reaction evidence="8 9">
        <text>tRNA(Arg) + L-arginine + ATP = L-arginyl-tRNA(Arg) + AMP + diphosphate</text>
        <dbReference type="Rhea" id="RHEA:20301"/>
        <dbReference type="Rhea" id="RHEA-COMP:9658"/>
        <dbReference type="Rhea" id="RHEA-COMP:9673"/>
        <dbReference type="ChEBI" id="CHEBI:30616"/>
        <dbReference type="ChEBI" id="CHEBI:32682"/>
        <dbReference type="ChEBI" id="CHEBI:33019"/>
        <dbReference type="ChEBI" id="CHEBI:78442"/>
        <dbReference type="ChEBI" id="CHEBI:78513"/>
        <dbReference type="ChEBI" id="CHEBI:456215"/>
        <dbReference type="EC" id="6.1.1.19"/>
    </reaction>
</comment>
<dbReference type="InterPro" id="IPR036695">
    <property type="entry name" value="Arg-tRNA-synth_N_sf"/>
</dbReference>
<dbReference type="PANTHER" id="PTHR11956:SF5">
    <property type="entry name" value="ARGININE--TRNA LIGASE, CYTOPLASMIC"/>
    <property type="match status" value="1"/>
</dbReference>
<dbReference type="Pfam" id="PF03485">
    <property type="entry name" value="Arg_tRNA_synt_N"/>
    <property type="match status" value="1"/>
</dbReference>
<keyword evidence="7 9" id="KW-0030">Aminoacyl-tRNA synthetase</keyword>